<dbReference type="RefSeq" id="WP_134021470.1">
    <property type="nucleotide sequence ID" value="NZ_SOEC01000035.1"/>
</dbReference>
<dbReference type="EMBL" id="SOEC01000035">
    <property type="protein sequence ID" value="TDX21597.1"/>
    <property type="molecule type" value="Genomic_DNA"/>
</dbReference>
<proteinExistence type="predicted"/>
<dbReference type="AlphaFoldDB" id="A0A4R8FFL8"/>
<evidence type="ECO:0000313" key="1">
    <source>
        <dbReference type="EMBL" id="TDX21597.1"/>
    </source>
</evidence>
<name>A0A4R8FFL8_9GAMM</name>
<gene>
    <name evidence="1" type="ORF">DFO67_1357</name>
</gene>
<comment type="caution">
    <text evidence="1">The sequence shown here is derived from an EMBL/GenBank/DDBJ whole genome shotgun (WGS) entry which is preliminary data.</text>
</comment>
<sequence length="60" mass="6917">MTTVNQTKPQTHRVIIRMPITGDFILEYPSLEDAEAGLKRAQKKTAFAQFPMRIEQIIRS</sequence>
<accession>A0A4R8FFL8</accession>
<evidence type="ECO:0000313" key="2">
    <source>
        <dbReference type="Proteomes" id="UP000294489"/>
    </source>
</evidence>
<organism evidence="1 2">
    <name type="scientific">Modicisalibacter xianhensis</name>
    <dbReference type="NCBI Taxonomy" id="442341"/>
    <lineage>
        <taxon>Bacteria</taxon>
        <taxon>Pseudomonadati</taxon>
        <taxon>Pseudomonadota</taxon>
        <taxon>Gammaproteobacteria</taxon>
        <taxon>Oceanospirillales</taxon>
        <taxon>Halomonadaceae</taxon>
        <taxon>Modicisalibacter</taxon>
    </lineage>
</organism>
<dbReference type="Proteomes" id="UP000294489">
    <property type="component" value="Unassembled WGS sequence"/>
</dbReference>
<reference evidence="1 2" key="1">
    <citation type="submission" date="2019-03" db="EMBL/GenBank/DDBJ databases">
        <title>Freshwater and sediment microbial communities from various areas in North America, analyzing microbe dynamics in response to fracking.</title>
        <authorList>
            <person name="Lamendella R."/>
        </authorList>
    </citation>
    <scope>NUCLEOTIDE SEQUENCE [LARGE SCALE GENOMIC DNA]</scope>
    <source>
        <strain evidence="1 2">6_TX</strain>
    </source>
</reference>
<protein>
    <submittedName>
        <fullName evidence="1">Uncharacterized protein</fullName>
    </submittedName>
</protein>